<gene>
    <name evidence="1" type="ORF">DSO57_1036072</name>
</gene>
<dbReference type="EMBL" id="QTSX02000335">
    <property type="protein sequence ID" value="KAJ9087156.1"/>
    <property type="molecule type" value="Genomic_DNA"/>
</dbReference>
<dbReference type="Proteomes" id="UP001165960">
    <property type="component" value="Unassembled WGS sequence"/>
</dbReference>
<keyword evidence="2" id="KW-1185">Reference proteome</keyword>
<evidence type="ECO:0000313" key="1">
    <source>
        <dbReference type="EMBL" id="KAJ9087156.1"/>
    </source>
</evidence>
<accession>A0ACC2UK57</accession>
<protein>
    <submittedName>
        <fullName evidence="1">Uncharacterized protein</fullName>
    </submittedName>
</protein>
<evidence type="ECO:0000313" key="2">
    <source>
        <dbReference type="Proteomes" id="UP001165960"/>
    </source>
</evidence>
<sequence length="172" mass="19649">MISLVCGLLLASLVASVPEVRVQQSVVEETLQNEFLPRYIKPSSWQGGFDIEEMLLQVNRMRAEAGANPLRINKWLMVAAHRHSQDQARSRRMSHVGSDGSSLSTRSMRVNYDYRAIAENVAYNQRSVSEVMNSWMNSPGHYANIINPYYQEFGAGMVDYYWTQNFGTSQQY</sequence>
<comment type="caution">
    <text evidence="1">The sequence shown here is derived from an EMBL/GenBank/DDBJ whole genome shotgun (WGS) entry which is preliminary data.</text>
</comment>
<organism evidence="1 2">
    <name type="scientific">Entomophthora muscae</name>
    <dbReference type="NCBI Taxonomy" id="34485"/>
    <lineage>
        <taxon>Eukaryota</taxon>
        <taxon>Fungi</taxon>
        <taxon>Fungi incertae sedis</taxon>
        <taxon>Zoopagomycota</taxon>
        <taxon>Entomophthoromycotina</taxon>
        <taxon>Entomophthoromycetes</taxon>
        <taxon>Entomophthorales</taxon>
        <taxon>Entomophthoraceae</taxon>
        <taxon>Entomophthora</taxon>
    </lineage>
</organism>
<name>A0ACC2UK57_9FUNG</name>
<reference evidence="1" key="1">
    <citation type="submission" date="2022-04" db="EMBL/GenBank/DDBJ databases">
        <title>Genome of the entomopathogenic fungus Entomophthora muscae.</title>
        <authorList>
            <person name="Elya C."/>
            <person name="Lovett B.R."/>
            <person name="Lee E."/>
            <person name="Macias A.M."/>
            <person name="Hajek A.E."/>
            <person name="De Bivort B.L."/>
            <person name="Kasson M.T."/>
            <person name="De Fine Licht H.H."/>
            <person name="Stajich J.E."/>
        </authorList>
    </citation>
    <scope>NUCLEOTIDE SEQUENCE</scope>
    <source>
        <strain evidence="1">Berkeley</strain>
    </source>
</reference>
<proteinExistence type="predicted"/>